<name>A0A9Q3HJY5_9BASI</name>
<reference evidence="1" key="1">
    <citation type="submission" date="2021-03" db="EMBL/GenBank/DDBJ databases">
        <title>Draft genome sequence of rust myrtle Austropuccinia psidii MF-1, a brazilian biotype.</title>
        <authorList>
            <person name="Quecine M.C."/>
            <person name="Pachon D.M.R."/>
            <person name="Bonatelli M.L."/>
            <person name="Correr F.H."/>
            <person name="Franceschini L.M."/>
            <person name="Leite T.F."/>
            <person name="Margarido G.R.A."/>
            <person name="Almeida C.A."/>
            <person name="Ferrarezi J.A."/>
            <person name="Labate C.A."/>
        </authorList>
    </citation>
    <scope>NUCLEOTIDE SEQUENCE</scope>
    <source>
        <strain evidence="1">MF-1</strain>
    </source>
</reference>
<keyword evidence="2" id="KW-1185">Reference proteome</keyword>
<comment type="caution">
    <text evidence="1">The sequence shown here is derived from an EMBL/GenBank/DDBJ whole genome shotgun (WGS) entry which is preliminary data.</text>
</comment>
<protein>
    <submittedName>
        <fullName evidence="1">Uncharacterized protein</fullName>
    </submittedName>
</protein>
<accession>A0A9Q3HJY5</accession>
<dbReference type="EMBL" id="AVOT02019449">
    <property type="protein sequence ID" value="MBW0506997.1"/>
    <property type="molecule type" value="Genomic_DNA"/>
</dbReference>
<organism evidence="1 2">
    <name type="scientific">Austropuccinia psidii MF-1</name>
    <dbReference type="NCBI Taxonomy" id="1389203"/>
    <lineage>
        <taxon>Eukaryota</taxon>
        <taxon>Fungi</taxon>
        <taxon>Dikarya</taxon>
        <taxon>Basidiomycota</taxon>
        <taxon>Pucciniomycotina</taxon>
        <taxon>Pucciniomycetes</taxon>
        <taxon>Pucciniales</taxon>
        <taxon>Sphaerophragmiaceae</taxon>
        <taxon>Austropuccinia</taxon>
    </lineage>
</organism>
<gene>
    <name evidence="1" type="ORF">O181_046712</name>
</gene>
<evidence type="ECO:0000313" key="1">
    <source>
        <dbReference type="EMBL" id="MBW0506997.1"/>
    </source>
</evidence>
<evidence type="ECO:0000313" key="2">
    <source>
        <dbReference type="Proteomes" id="UP000765509"/>
    </source>
</evidence>
<proteinExistence type="predicted"/>
<sequence length="109" mass="12458">MLEIGVLMSKTLLTILVDRMRLPFQSKRLAPPLNPLRVEPLLRKGPHETKTEEAEGTTRELGIKIFPVVVFKWKVPYEVNFMLLPLAERSISFDGEILEKRSELGAMVL</sequence>
<dbReference type="AlphaFoldDB" id="A0A9Q3HJY5"/>
<dbReference type="Proteomes" id="UP000765509">
    <property type="component" value="Unassembled WGS sequence"/>
</dbReference>